<comment type="caution">
    <text evidence="2">The sequence shown here is derived from an EMBL/GenBank/DDBJ whole genome shotgun (WGS) entry which is preliminary data.</text>
</comment>
<evidence type="ECO:0000256" key="1">
    <source>
        <dbReference type="SAM" id="MobiDB-lite"/>
    </source>
</evidence>
<reference evidence="2 3" key="1">
    <citation type="journal article" date="2018" name="Front. Plant Sci.">
        <title>Red Clover (Trifolium pratense) and Zigzag Clover (T. medium) - A Picture of Genomic Similarities and Differences.</title>
        <authorList>
            <person name="Dluhosova J."/>
            <person name="Istvanek J."/>
            <person name="Nedelnik J."/>
            <person name="Repkova J."/>
        </authorList>
    </citation>
    <scope>NUCLEOTIDE SEQUENCE [LARGE SCALE GENOMIC DNA]</scope>
    <source>
        <strain evidence="3">cv. 10/8</strain>
        <tissue evidence="2">Leaf</tissue>
    </source>
</reference>
<feature type="region of interest" description="Disordered" evidence="1">
    <location>
        <begin position="1"/>
        <end position="28"/>
    </location>
</feature>
<organism evidence="2 3">
    <name type="scientific">Trifolium medium</name>
    <dbReference type="NCBI Taxonomy" id="97028"/>
    <lineage>
        <taxon>Eukaryota</taxon>
        <taxon>Viridiplantae</taxon>
        <taxon>Streptophyta</taxon>
        <taxon>Embryophyta</taxon>
        <taxon>Tracheophyta</taxon>
        <taxon>Spermatophyta</taxon>
        <taxon>Magnoliopsida</taxon>
        <taxon>eudicotyledons</taxon>
        <taxon>Gunneridae</taxon>
        <taxon>Pentapetalae</taxon>
        <taxon>rosids</taxon>
        <taxon>fabids</taxon>
        <taxon>Fabales</taxon>
        <taxon>Fabaceae</taxon>
        <taxon>Papilionoideae</taxon>
        <taxon>50 kb inversion clade</taxon>
        <taxon>NPAAA clade</taxon>
        <taxon>Hologalegina</taxon>
        <taxon>IRL clade</taxon>
        <taxon>Trifolieae</taxon>
        <taxon>Trifolium</taxon>
    </lineage>
</organism>
<proteinExistence type="predicted"/>
<sequence length="28" mass="2691">MEFAGFGVQSSLSVGFGVPGSLSAGCAQ</sequence>
<name>A0A392UE18_9FABA</name>
<dbReference type="Proteomes" id="UP000265520">
    <property type="component" value="Unassembled WGS sequence"/>
</dbReference>
<evidence type="ECO:0000313" key="2">
    <source>
        <dbReference type="EMBL" id="MCI71642.1"/>
    </source>
</evidence>
<dbReference type="AlphaFoldDB" id="A0A392UE18"/>
<evidence type="ECO:0000313" key="3">
    <source>
        <dbReference type="Proteomes" id="UP000265520"/>
    </source>
</evidence>
<feature type="non-terminal residue" evidence="2">
    <location>
        <position position="28"/>
    </location>
</feature>
<protein>
    <submittedName>
        <fullName evidence="2">Uncharacterized protein</fullName>
    </submittedName>
</protein>
<dbReference type="EMBL" id="LXQA010800575">
    <property type="protein sequence ID" value="MCI71642.1"/>
    <property type="molecule type" value="Genomic_DNA"/>
</dbReference>
<accession>A0A392UE18</accession>
<keyword evidence="3" id="KW-1185">Reference proteome</keyword>